<accession>A0AAD9DWN5</accession>
<dbReference type="InterPro" id="IPR043502">
    <property type="entry name" value="DNA/RNA_pol_sf"/>
</dbReference>
<dbReference type="Pfam" id="PF00075">
    <property type="entry name" value="RNase_H"/>
    <property type="match status" value="1"/>
</dbReference>
<dbReference type="PANTHER" id="PTHR33064">
    <property type="entry name" value="POL PROTEIN"/>
    <property type="match status" value="1"/>
</dbReference>
<dbReference type="InterPro" id="IPR043128">
    <property type="entry name" value="Rev_trsase/Diguanyl_cyclase"/>
</dbReference>
<reference evidence="6" key="1">
    <citation type="submission" date="2023-03" db="EMBL/GenBank/DDBJ databases">
        <title>Electrophorus voltai genome.</title>
        <authorList>
            <person name="Bian C."/>
        </authorList>
    </citation>
    <scope>NUCLEOTIDE SEQUENCE</scope>
    <source>
        <strain evidence="6">CB-2022</strain>
        <tissue evidence="6">Muscle</tissue>
    </source>
</reference>
<dbReference type="PROSITE" id="PS50879">
    <property type="entry name" value="RNASE_H_1"/>
    <property type="match status" value="1"/>
</dbReference>
<sequence>MAHDLRAVHEVLLTPTIPVPNPYVALTSLLPDQSWFTCIDLANAFFCVPLDESCRHMTSFTYKGQQLRYTSLPQGFALSPGIFNQVLWNALEDCKLPPDVTLIQYVDDLLLVGNYAESCLEATENVLMHLWRQGFVVCKEKLQIAWKQVRFLGRVVSQNAIGLSTSHRVTILHHPKPEKVKDMLSFLGLTGYSRHYIPEYVGHTQALRDMAKVQGMRNLNATLEWTGEGETAFIRFKQLLAQAVDLASPDYMRPFFLDVSETAGTVNGVLFHKKGGERQILMHVSTQLDNMEKRHPTCTQHAAGVAKAIQKTVHLVMGHPITVLTTHSVIAYVNSQAFTLTVLRQQRISKILEAPHITYTREGINMADMMGGGEPHQCEQEVKKQEKVRPDLEGEPIPGAWNLFTDGCGFRGPDGDIKAGYAVVAETQGEVDEFWTVKAERLKGWQSVQRAEVIAAVEALKLAKGKEVNIYTDSAYTVGAAHVELEQWMRARFRTAGNKPIKHEAEMKELAKALQGPEREGKTSPPTRAQTPGTRRSSWDGSRGYSPDAEESGKLVASVPEGDDTDKLTDGMLKRRGGLIKECAGYCNSPDGYAMRVCVQKVCNPQKGHPIGRSLGRPPVNRQSFDSHCPPASAAGSRVVSFPFICSGHHQSSFTGVAYQLSTTSTYVVKALIDSRWAQLLVMFELFVGYAGVGVRRWRLYAHLQNGIMSDDKCPSVSEINLLSP</sequence>
<feature type="domain" description="Reverse transcriptase" evidence="4">
    <location>
        <begin position="1"/>
        <end position="156"/>
    </location>
</feature>
<dbReference type="Gene3D" id="3.30.70.270">
    <property type="match status" value="2"/>
</dbReference>
<dbReference type="PROSITE" id="PS50878">
    <property type="entry name" value="RT_POL"/>
    <property type="match status" value="1"/>
</dbReference>
<evidence type="ECO:0000256" key="3">
    <source>
        <dbReference type="SAM" id="MobiDB-lite"/>
    </source>
</evidence>
<dbReference type="InterPro" id="IPR051320">
    <property type="entry name" value="Viral_Replic_Matur_Polypro"/>
</dbReference>
<name>A0AAD9DWN5_9TELE</name>
<evidence type="ECO:0000259" key="4">
    <source>
        <dbReference type="PROSITE" id="PS50878"/>
    </source>
</evidence>
<dbReference type="InterPro" id="IPR036397">
    <property type="entry name" value="RNaseH_sf"/>
</dbReference>
<dbReference type="SUPFAM" id="SSF56672">
    <property type="entry name" value="DNA/RNA polymerases"/>
    <property type="match status" value="1"/>
</dbReference>
<evidence type="ECO:0000313" key="7">
    <source>
        <dbReference type="Proteomes" id="UP001239994"/>
    </source>
</evidence>
<evidence type="ECO:0000313" key="6">
    <source>
        <dbReference type="EMBL" id="KAK1798210.1"/>
    </source>
</evidence>
<evidence type="ECO:0000259" key="5">
    <source>
        <dbReference type="PROSITE" id="PS50879"/>
    </source>
</evidence>
<dbReference type="GO" id="GO:0003676">
    <property type="term" value="F:nucleic acid binding"/>
    <property type="evidence" value="ECO:0007669"/>
    <property type="project" value="InterPro"/>
</dbReference>
<evidence type="ECO:0000256" key="1">
    <source>
        <dbReference type="ARBA" id="ARBA00010879"/>
    </source>
</evidence>
<dbReference type="GO" id="GO:0004523">
    <property type="term" value="F:RNA-DNA hybrid ribonuclease activity"/>
    <property type="evidence" value="ECO:0007669"/>
    <property type="project" value="UniProtKB-EC"/>
</dbReference>
<protein>
    <recommendedName>
        <fullName evidence="2">ribonuclease H</fullName>
        <ecNumber evidence="2">3.1.26.4</ecNumber>
    </recommendedName>
</protein>
<evidence type="ECO:0000256" key="2">
    <source>
        <dbReference type="ARBA" id="ARBA00012180"/>
    </source>
</evidence>
<feature type="domain" description="RNase H type-1" evidence="5">
    <location>
        <begin position="397"/>
        <end position="561"/>
    </location>
</feature>
<dbReference type="Pfam" id="PF00078">
    <property type="entry name" value="RVT_1"/>
    <property type="match status" value="1"/>
</dbReference>
<proteinExistence type="inferred from homology"/>
<feature type="compositionally biased region" description="Polar residues" evidence="3">
    <location>
        <begin position="524"/>
        <end position="540"/>
    </location>
</feature>
<dbReference type="InterPro" id="IPR000477">
    <property type="entry name" value="RT_dom"/>
</dbReference>
<comment type="caution">
    <text evidence="6">The sequence shown here is derived from an EMBL/GenBank/DDBJ whole genome shotgun (WGS) entry which is preliminary data.</text>
</comment>
<dbReference type="Pfam" id="PF17919">
    <property type="entry name" value="RT_RNaseH_2"/>
    <property type="match status" value="1"/>
</dbReference>
<dbReference type="EC" id="3.1.26.4" evidence="2"/>
<dbReference type="InterPro" id="IPR041577">
    <property type="entry name" value="RT_RNaseH_2"/>
</dbReference>
<feature type="compositionally biased region" description="Basic and acidic residues" evidence="3">
    <location>
        <begin position="513"/>
        <end position="522"/>
    </location>
</feature>
<dbReference type="EMBL" id="JAROKS010000012">
    <property type="protein sequence ID" value="KAK1798210.1"/>
    <property type="molecule type" value="Genomic_DNA"/>
</dbReference>
<dbReference type="Proteomes" id="UP001239994">
    <property type="component" value="Unassembled WGS sequence"/>
</dbReference>
<dbReference type="AlphaFoldDB" id="A0AAD9DWN5"/>
<dbReference type="SUPFAM" id="SSF53098">
    <property type="entry name" value="Ribonuclease H-like"/>
    <property type="match status" value="1"/>
</dbReference>
<dbReference type="InterPro" id="IPR012337">
    <property type="entry name" value="RNaseH-like_sf"/>
</dbReference>
<dbReference type="PANTHER" id="PTHR33064:SF37">
    <property type="entry name" value="RIBONUCLEASE H"/>
    <property type="match status" value="1"/>
</dbReference>
<gene>
    <name evidence="6" type="ORF">P4O66_000703</name>
</gene>
<dbReference type="Gene3D" id="3.30.420.10">
    <property type="entry name" value="Ribonuclease H-like superfamily/Ribonuclease H"/>
    <property type="match status" value="1"/>
</dbReference>
<dbReference type="InterPro" id="IPR002156">
    <property type="entry name" value="RNaseH_domain"/>
</dbReference>
<feature type="region of interest" description="Disordered" evidence="3">
    <location>
        <begin position="513"/>
        <end position="569"/>
    </location>
</feature>
<dbReference type="Gene3D" id="3.10.20.370">
    <property type="match status" value="1"/>
</dbReference>
<dbReference type="GO" id="GO:0006259">
    <property type="term" value="P:DNA metabolic process"/>
    <property type="evidence" value="ECO:0007669"/>
    <property type="project" value="UniProtKB-ARBA"/>
</dbReference>
<keyword evidence="7" id="KW-1185">Reference proteome</keyword>
<organism evidence="6 7">
    <name type="scientific">Electrophorus voltai</name>
    <dbReference type="NCBI Taxonomy" id="2609070"/>
    <lineage>
        <taxon>Eukaryota</taxon>
        <taxon>Metazoa</taxon>
        <taxon>Chordata</taxon>
        <taxon>Craniata</taxon>
        <taxon>Vertebrata</taxon>
        <taxon>Euteleostomi</taxon>
        <taxon>Actinopterygii</taxon>
        <taxon>Neopterygii</taxon>
        <taxon>Teleostei</taxon>
        <taxon>Ostariophysi</taxon>
        <taxon>Gymnotiformes</taxon>
        <taxon>Gymnotoidei</taxon>
        <taxon>Gymnotidae</taxon>
        <taxon>Electrophorus</taxon>
    </lineage>
</organism>
<comment type="similarity">
    <text evidence="1">Belongs to the beta type-B retroviral polymerase family. HERV class-II K(HML-2) pol subfamily.</text>
</comment>